<evidence type="ECO:0000313" key="8">
    <source>
        <dbReference type="EMBL" id="SKB69771.1"/>
    </source>
</evidence>
<keyword evidence="5 7" id="KW-1133">Transmembrane helix</keyword>
<keyword evidence="4 7" id="KW-0812">Transmembrane</keyword>
<gene>
    <name evidence="7" type="primary">lgt</name>
    <name evidence="8" type="ORF">SAMN03080601_01077</name>
</gene>
<feature type="transmembrane region" description="Helical" evidence="7">
    <location>
        <begin position="23"/>
        <end position="41"/>
    </location>
</feature>
<reference evidence="8 9" key="1">
    <citation type="submission" date="2017-02" db="EMBL/GenBank/DDBJ databases">
        <authorList>
            <person name="Peterson S.W."/>
        </authorList>
    </citation>
    <scope>NUCLEOTIDE SEQUENCE [LARGE SCALE GENOMIC DNA]</scope>
    <source>
        <strain evidence="8 9">DSM 24412</strain>
    </source>
</reference>
<dbReference type="PANTHER" id="PTHR30589">
    <property type="entry name" value="PROLIPOPROTEIN DIACYLGLYCERYL TRANSFERASE"/>
    <property type="match status" value="1"/>
</dbReference>
<comment type="subcellular location">
    <subcellularLocation>
        <location evidence="7">Cell membrane</location>
        <topology evidence="7">Multi-pass membrane protein</topology>
    </subcellularLocation>
</comment>
<keyword evidence="6 7" id="KW-0472">Membrane</keyword>
<evidence type="ECO:0000313" key="9">
    <source>
        <dbReference type="Proteomes" id="UP000191055"/>
    </source>
</evidence>
<evidence type="ECO:0000256" key="3">
    <source>
        <dbReference type="ARBA" id="ARBA00022679"/>
    </source>
</evidence>
<dbReference type="Pfam" id="PF01790">
    <property type="entry name" value="LGT"/>
    <property type="match status" value="1"/>
</dbReference>
<comment type="catalytic activity">
    <reaction evidence="7">
        <text>L-cysteinyl-[prolipoprotein] + a 1,2-diacyl-sn-glycero-3-phospho-(1'-sn-glycerol) = an S-1,2-diacyl-sn-glyceryl-L-cysteinyl-[prolipoprotein] + sn-glycerol 1-phosphate + H(+)</text>
        <dbReference type="Rhea" id="RHEA:56712"/>
        <dbReference type="Rhea" id="RHEA-COMP:14679"/>
        <dbReference type="Rhea" id="RHEA-COMP:14680"/>
        <dbReference type="ChEBI" id="CHEBI:15378"/>
        <dbReference type="ChEBI" id="CHEBI:29950"/>
        <dbReference type="ChEBI" id="CHEBI:57685"/>
        <dbReference type="ChEBI" id="CHEBI:64716"/>
        <dbReference type="ChEBI" id="CHEBI:140658"/>
        <dbReference type="EC" id="2.5.1.145"/>
    </reaction>
</comment>
<dbReference type="InterPro" id="IPR001640">
    <property type="entry name" value="Lgt"/>
</dbReference>
<dbReference type="EMBL" id="FUYV01000004">
    <property type="protein sequence ID" value="SKB69771.1"/>
    <property type="molecule type" value="Genomic_DNA"/>
</dbReference>
<evidence type="ECO:0000256" key="6">
    <source>
        <dbReference type="ARBA" id="ARBA00023136"/>
    </source>
</evidence>
<feature type="transmembrane region" description="Helical" evidence="7">
    <location>
        <begin position="245"/>
        <end position="263"/>
    </location>
</feature>
<keyword evidence="2 7" id="KW-1003">Cell membrane</keyword>
<dbReference type="Proteomes" id="UP000191055">
    <property type="component" value="Unassembled WGS sequence"/>
</dbReference>
<dbReference type="NCBIfam" id="TIGR00544">
    <property type="entry name" value="lgt"/>
    <property type="match status" value="1"/>
</dbReference>
<dbReference type="PANTHER" id="PTHR30589:SF0">
    <property type="entry name" value="PHOSPHATIDYLGLYCEROL--PROLIPOPROTEIN DIACYLGLYCERYL TRANSFERASE"/>
    <property type="match status" value="1"/>
</dbReference>
<feature type="transmembrane region" description="Helical" evidence="7">
    <location>
        <begin position="208"/>
        <end position="225"/>
    </location>
</feature>
<evidence type="ECO:0000256" key="4">
    <source>
        <dbReference type="ARBA" id="ARBA00022692"/>
    </source>
</evidence>
<dbReference type="STRING" id="889453.SAMN03080601_01077"/>
<dbReference type="OrthoDB" id="871140at2"/>
<feature type="transmembrane region" description="Helical" evidence="7">
    <location>
        <begin position="126"/>
        <end position="144"/>
    </location>
</feature>
<comment type="similarity">
    <text evidence="1 7">Belongs to the Lgt family.</text>
</comment>
<keyword evidence="3 7" id="KW-0808">Transferase</keyword>
<dbReference type="GO" id="GO:0005886">
    <property type="term" value="C:plasma membrane"/>
    <property type="evidence" value="ECO:0007669"/>
    <property type="project" value="UniProtKB-SubCell"/>
</dbReference>
<comment type="function">
    <text evidence="7">Catalyzes the transfer of the diacylglyceryl group from phosphatidylglycerol to the sulfhydryl group of the N-terminal cysteine of a prolipoprotein, the first step in the formation of mature lipoproteins.</text>
</comment>
<keyword evidence="8" id="KW-0449">Lipoprotein</keyword>
<dbReference type="GO" id="GO:0008961">
    <property type="term" value="F:phosphatidylglycerol-prolipoprotein diacylglyceryl transferase activity"/>
    <property type="evidence" value="ECO:0007669"/>
    <property type="project" value="UniProtKB-UniRule"/>
</dbReference>
<evidence type="ECO:0000256" key="2">
    <source>
        <dbReference type="ARBA" id="ARBA00022475"/>
    </source>
</evidence>
<dbReference type="UniPathway" id="UPA00664"/>
<name>A0A1T5DDU4_9BACT</name>
<dbReference type="EC" id="2.5.1.145" evidence="7"/>
<protein>
    <recommendedName>
        <fullName evidence="7">Phosphatidylglycerol--prolipoprotein diacylglyceryl transferase</fullName>
        <ecNumber evidence="7">2.5.1.145</ecNumber>
    </recommendedName>
</protein>
<dbReference type="HAMAP" id="MF_01147">
    <property type="entry name" value="Lgt"/>
    <property type="match status" value="1"/>
</dbReference>
<dbReference type="GO" id="GO:0042158">
    <property type="term" value="P:lipoprotein biosynthetic process"/>
    <property type="evidence" value="ECO:0007669"/>
    <property type="project" value="UniProtKB-UniRule"/>
</dbReference>
<dbReference type="RefSeq" id="WP_079556848.1">
    <property type="nucleotide sequence ID" value="NZ_CP021904.1"/>
</dbReference>
<feature type="transmembrane region" description="Helical" evidence="7">
    <location>
        <begin position="181"/>
        <end position="199"/>
    </location>
</feature>
<comment type="pathway">
    <text evidence="7">Protein modification; lipoprotein biosynthesis (diacylglyceryl transfer).</text>
</comment>
<organism evidence="8 9">
    <name type="scientific">Alkalitalea saponilacus</name>
    <dbReference type="NCBI Taxonomy" id="889453"/>
    <lineage>
        <taxon>Bacteria</taxon>
        <taxon>Pseudomonadati</taxon>
        <taxon>Bacteroidota</taxon>
        <taxon>Bacteroidia</taxon>
        <taxon>Marinilabiliales</taxon>
        <taxon>Marinilabiliaceae</taxon>
        <taxon>Alkalitalea</taxon>
    </lineage>
</organism>
<keyword evidence="9" id="KW-1185">Reference proteome</keyword>
<proteinExistence type="inferred from homology"/>
<dbReference type="KEGG" id="asx:CDL62_16695"/>
<accession>A0A1T5DDU4</accession>
<feature type="binding site" evidence="7">
    <location>
        <position position="142"/>
    </location>
    <ligand>
        <name>a 1,2-diacyl-sn-glycero-3-phospho-(1'-sn-glycerol)</name>
        <dbReference type="ChEBI" id="CHEBI:64716"/>
    </ligand>
</feature>
<evidence type="ECO:0000256" key="5">
    <source>
        <dbReference type="ARBA" id="ARBA00022989"/>
    </source>
</evidence>
<evidence type="ECO:0000256" key="1">
    <source>
        <dbReference type="ARBA" id="ARBA00007150"/>
    </source>
</evidence>
<evidence type="ECO:0000256" key="7">
    <source>
        <dbReference type="HAMAP-Rule" id="MF_01147"/>
    </source>
</evidence>
<dbReference type="AlphaFoldDB" id="A0A1T5DDU4"/>
<sequence length="280" mass="32073">MELVNYITWAPNPEIFSLGPLSVRYYGLFFAMAFLLGYYLVDRMFRRDNAPEEWMEKLFIYVMVATVIGARLGHVFFYGWDYYSQNPGEILMVWRGGLASHGGAIGILVAIWLYSKLVTKRSMLWTMDKLVIAVALAAVFIRLGNLMNSEIIGSPTTVPWAFVFEKAHVHNPEIPRHPAQLYEAISYLITFIVLIFMYWKTNAAKRQGLIFGVFLIGIFATRILIEFVKENQEAFEETMTLNMGQILSIPFVILAGVLIYQSFKKPLIDTAITGKQKRKK</sequence>
<feature type="transmembrane region" description="Helical" evidence="7">
    <location>
        <begin position="92"/>
        <end position="114"/>
    </location>
</feature>
<feature type="transmembrane region" description="Helical" evidence="7">
    <location>
        <begin position="61"/>
        <end position="80"/>
    </location>
</feature>